<dbReference type="Proteomes" id="UP001365542">
    <property type="component" value="Unassembled WGS sequence"/>
</dbReference>
<evidence type="ECO:0000313" key="2">
    <source>
        <dbReference type="EMBL" id="KAK6542390.1"/>
    </source>
</evidence>
<evidence type="ECO:0000313" key="3">
    <source>
        <dbReference type="Proteomes" id="UP001365542"/>
    </source>
</evidence>
<protein>
    <recommendedName>
        <fullName evidence="1">F-box domain-containing protein</fullName>
    </recommendedName>
</protein>
<dbReference type="AlphaFoldDB" id="A0AAV9XJU3"/>
<dbReference type="InterPro" id="IPR001810">
    <property type="entry name" value="F-box_dom"/>
</dbReference>
<dbReference type="SUPFAM" id="SSF52047">
    <property type="entry name" value="RNI-like"/>
    <property type="match status" value="1"/>
</dbReference>
<comment type="caution">
    <text evidence="2">The sequence shown here is derived from an EMBL/GenBank/DDBJ whole genome shotgun (WGS) entry which is preliminary data.</text>
</comment>
<accession>A0AAV9XJU3</accession>
<reference evidence="2 3" key="1">
    <citation type="submission" date="2019-10" db="EMBL/GenBank/DDBJ databases">
        <authorList>
            <person name="Palmer J.M."/>
        </authorList>
    </citation>
    <scope>NUCLEOTIDE SEQUENCE [LARGE SCALE GENOMIC DNA]</scope>
    <source>
        <strain evidence="2 3">TWF694</strain>
    </source>
</reference>
<dbReference type="InterPro" id="IPR036047">
    <property type="entry name" value="F-box-like_dom_sf"/>
</dbReference>
<evidence type="ECO:0000259" key="1">
    <source>
        <dbReference type="Pfam" id="PF00646"/>
    </source>
</evidence>
<proteinExistence type="predicted"/>
<dbReference type="InterPro" id="IPR032675">
    <property type="entry name" value="LRR_dom_sf"/>
</dbReference>
<keyword evidence="3" id="KW-1185">Reference proteome</keyword>
<dbReference type="Gene3D" id="3.80.10.10">
    <property type="entry name" value="Ribonuclease Inhibitor"/>
    <property type="match status" value="1"/>
</dbReference>
<gene>
    <name evidence="2" type="ORF">TWF694_006345</name>
</gene>
<sequence length="569" mass="65775">MQEPFEPGVVGNRRQPNIDGSVIMKSHSAKEPINRLSPELLRIILRYLPRRDLKTAKLVSSHFHAIAIEYLFRDCVIWVGDEGLNEANIFEIINSYEDCLSHVRHVYLAWEQPENEMDWARKDLILNPQQNTLLRSFFKKLSNSPIQTISLPQHLILEDETIHCLWELYPRLQSLGIHLPLDFPASYFTDRKDHSKLKSLDLMLSNPRDAPTNQLDIISELLCANQSSLKSLSLMISEALITYAVVDEFQVSRLSKVPHFDLRVAQLCEKGDRIRASDLTNVLLSENTNIPSDVSGLQKIRLTGIPHFGTLYRLIDQNVWQPAHITSLHLITCMNADGFVLAVGEKLTGLKSLALTRSCQWDTIETILPLLRPLQYLYLSVSAGDIDRFQDPELEHALGVHEKNLRVLRLEFLDYNPREAVWHYFRSSAEEMLCRFPHLEELGMNMTKKANELPFIPSVRVMRILDMVYHHREGDKIGGLKIVEKFTKGILAASEKDKRCLPKLQVIAFGYYNASYEKGTESYVTNFVELEKGTREVMILRKEYRDIQQDFEWSRLLHHDAKESIWFEE</sequence>
<feature type="domain" description="F-box" evidence="1">
    <location>
        <begin position="33"/>
        <end position="66"/>
    </location>
</feature>
<dbReference type="Pfam" id="PF00646">
    <property type="entry name" value="F-box"/>
    <property type="match status" value="1"/>
</dbReference>
<dbReference type="SUPFAM" id="SSF81383">
    <property type="entry name" value="F-box domain"/>
    <property type="match status" value="1"/>
</dbReference>
<dbReference type="EMBL" id="JAVHJO010000002">
    <property type="protein sequence ID" value="KAK6542390.1"/>
    <property type="molecule type" value="Genomic_DNA"/>
</dbReference>
<name>A0AAV9XJU3_9PEZI</name>
<organism evidence="2 3">
    <name type="scientific">Orbilia ellipsospora</name>
    <dbReference type="NCBI Taxonomy" id="2528407"/>
    <lineage>
        <taxon>Eukaryota</taxon>
        <taxon>Fungi</taxon>
        <taxon>Dikarya</taxon>
        <taxon>Ascomycota</taxon>
        <taxon>Pezizomycotina</taxon>
        <taxon>Orbiliomycetes</taxon>
        <taxon>Orbiliales</taxon>
        <taxon>Orbiliaceae</taxon>
        <taxon>Orbilia</taxon>
    </lineage>
</organism>